<comment type="caution">
    <text evidence="1">The sequence shown here is derived from an EMBL/GenBank/DDBJ whole genome shotgun (WGS) entry which is preliminary data.</text>
</comment>
<dbReference type="Proteomes" id="UP000749559">
    <property type="component" value="Unassembled WGS sequence"/>
</dbReference>
<dbReference type="EMBL" id="CAIIXF020000002">
    <property type="protein sequence ID" value="CAH1776308.1"/>
    <property type="molecule type" value="Genomic_DNA"/>
</dbReference>
<dbReference type="InterPro" id="IPR001507">
    <property type="entry name" value="ZP_dom"/>
</dbReference>
<keyword evidence="2" id="KW-1185">Reference proteome</keyword>
<accession>A0A8J1TE81</accession>
<dbReference type="Pfam" id="PF25272">
    <property type="entry name" value="VERL_C"/>
    <property type="match status" value="1"/>
</dbReference>
<reference evidence="1" key="1">
    <citation type="submission" date="2022-03" db="EMBL/GenBank/DDBJ databases">
        <authorList>
            <person name="Martin C."/>
        </authorList>
    </citation>
    <scope>NUCLEOTIDE SEQUENCE</scope>
</reference>
<proteinExistence type="predicted"/>
<evidence type="ECO:0000313" key="2">
    <source>
        <dbReference type="Proteomes" id="UP000749559"/>
    </source>
</evidence>
<sequence>MGKWMVLLSLLICIVNGVCSLIPPVVVASDVSVDCGAQSGSMEPLTFGPVNITVVANDLVDVRNYTVYAFSSDDPSCVFTGFLANSTRDPNSIYTRVYEYIWPSQTLGIGTLGQCGMDRKNASTIQMKIVVVEGTLLTDEDKAFVIECVYNPAGTGPISTVNIDNDIVPPDGDIRATAKPNPLDRTYQLHLIESATASPILSPVNIGTSVNLRVLASGEDDGKNGAAGDENGIRVGLCTAQNDDNSQHVTIVKDYCRDLSSEINWVPISPEPKDQVGFTSTFLQSYSPPFEMFAITGGTRRNIVTFTCDVDVCRTRANCDGDNCPVKRRKRELLYNVGAAEYRNSNIEEGHVRISTYVMVHYIDSKPANTAGVKCGSFGMQLVVGLFLGMLF</sequence>
<organism evidence="1 2">
    <name type="scientific">Owenia fusiformis</name>
    <name type="common">Polychaete worm</name>
    <dbReference type="NCBI Taxonomy" id="6347"/>
    <lineage>
        <taxon>Eukaryota</taxon>
        <taxon>Metazoa</taxon>
        <taxon>Spiralia</taxon>
        <taxon>Lophotrochozoa</taxon>
        <taxon>Annelida</taxon>
        <taxon>Polychaeta</taxon>
        <taxon>Sedentaria</taxon>
        <taxon>Canalipalpata</taxon>
        <taxon>Sabellida</taxon>
        <taxon>Oweniida</taxon>
        <taxon>Oweniidae</taxon>
        <taxon>Owenia</taxon>
    </lineage>
</organism>
<name>A0A8J1TE81_OWEFU</name>
<dbReference type="InterPro" id="IPR057371">
    <property type="entry name" value="VERL_C"/>
</dbReference>
<dbReference type="PROSITE" id="PS51034">
    <property type="entry name" value="ZP_2"/>
    <property type="match status" value="1"/>
</dbReference>
<evidence type="ECO:0000313" key="1">
    <source>
        <dbReference type="EMBL" id="CAH1776308.1"/>
    </source>
</evidence>
<gene>
    <name evidence="1" type="ORF">OFUS_LOCUS3493</name>
</gene>
<dbReference type="AlphaFoldDB" id="A0A8J1TE81"/>
<protein>
    <submittedName>
        <fullName evidence="1">Uncharacterized protein</fullName>
    </submittedName>
</protein>